<evidence type="ECO:0000259" key="5">
    <source>
        <dbReference type="Pfam" id="PF00535"/>
    </source>
</evidence>
<keyword evidence="7" id="KW-1185">Reference proteome</keyword>
<evidence type="ECO:0000313" key="7">
    <source>
        <dbReference type="Proteomes" id="UP000295727"/>
    </source>
</evidence>
<feature type="domain" description="Glycosyltransferase 2-like" evidence="5">
    <location>
        <begin position="35"/>
        <end position="191"/>
    </location>
</feature>
<organism evidence="6 7">
    <name type="scientific">Paraburkholderia pallida</name>
    <dbReference type="NCBI Taxonomy" id="2547399"/>
    <lineage>
        <taxon>Bacteria</taxon>
        <taxon>Pseudomonadati</taxon>
        <taxon>Pseudomonadota</taxon>
        <taxon>Betaproteobacteria</taxon>
        <taxon>Burkholderiales</taxon>
        <taxon>Burkholderiaceae</taxon>
        <taxon>Paraburkholderia</taxon>
    </lineage>
</organism>
<evidence type="ECO:0000256" key="4">
    <source>
        <dbReference type="SAM" id="MobiDB-lite"/>
    </source>
</evidence>
<dbReference type="OrthoDB" id="9787979at2"/>
<keyword evidence="3 6" id="KW-0808">Transferase</keyword>
<dbReference type="InterPro" id="IPR029044">
    <property type="entry name" value="Nucleotide-diphossugar_trans"/>
</dbReference>
<dbReference type="EMBL" id="CP038149">
    <property type="protein sequence ID" value="QBQ99893.1"/>
    <property type="molecule type" value="Genomic_DNA"/>
</dbReference>
<dbReference type="SUPFAM" id="SSF53448">
    <property type="entry name" value="Nucleotide-diphospho-sugar transferases"/>
    <property type="match status" value="1"/>
</dbReference>
<dbReference type="InterPro" id="IPR050834">
    <property type="entry name" value="Glycosyltransf_2"/>
</dbReference>
<dbReference type="Pfam" id="PF00535">
    <property type="entry name" value="Glycos_transf_2"/>
    <property type="match status" value="1"/>
</dbReference>
<evidence type="ECO:0000256" key="1">
    <source>
        <dbReference type="ARBA" id="ARBA00006739"/>
    </source>
</evidence>
<dbReference type="PANTHER" id="PTHR43685:SF5">
    <property type="entry name" value="GLYCOSYLTRANSFERASE EPSE-RELATED"/>
    <property type="match status" value="1"/>
</dbReference>
<dbReference type="AlphaFoldDB" id="A0A4P7D0J6"/>
<dbReference type="KEGG" id="ppai:E1956_22470"/>
<name>A0A4P7D0J6_9BURK</name>
<feature type="region of interest" description="Disordered" evidence="4">
    <location>
        <begin position="1"/>
        <end position="28"/>
    </location>
</feature>
<accession>A0A4P7D0J6</accession>
<proteinExistence type="inferred from homology"/>
<dbReference type="InterPro" id="IPR001173">
    <property type="entry name" value="Glyco_trans_2-like"/>
</dbReference>
<dbReference type="RefSeq" id="WP_134753048.1">
    <property type="nucleotide sequence ID" value="NZ_CP038149.1"/>
</dbReference>
<dbReference type="PANTHER" id="PTHR43685">
    <property type="entry name" value="GLYCOSYLTRANSFERASE"/>
    <property type="match status" value="1"/>
</dbReference>
<gene>
    <name evidence="6" type="ORF">E1956_22470</name>
</gene>
<evidence type="ECO:0000313" key="6">
    <source>
        <dbReference type="EMBL" id="QBQ99893.1"/>
    </source>
</evidence>
<sequence>MNASPSTPGSEPGPRPVSGAATGSESVARPGPRVTVVVLTRNHVRQVVDTVARLTALPERPAVIVADNGSSDSTVSLLASLFPQVRIVQSLGDHGMAGFNRAFALAPTDYVACCDDSTWFAPGALAHAAQLLDDHPNVAVLNARVVGNDEREIHPACLMLNATSPGSDGLPGPTLAGYMAGACVLRASVFRALGGYEERLSHGGAEELAALDALSAGHKIVYCEAALAHREPLCRWFTRAQHCTLARNSAWVAWMRLPVRDALAATGRALVVFARQRSLGPASFALMRGAFWTLRRRRVAPAHVVLLTRQVRRAERQVRAGIPAMAEKYDQSGQRAW</sequence>
<dbReference type="Proteomes" id="UP000295727">
    <property type="component" value="Chromosome 2"/>
</dbReference>
<evidence type="ECO:0000256" key="3">
    <source>
        <dbReference type="ARBA" id="ARBA00022679"/>
    </source>
</evidence>
<comment type="similarity">
    <text evidence="1">Belongs to the glycosyltransferase 2 family.</text>
</comment>
<dbReference type="GO" id="GO:0016757">
    <property type="term" value="F:glycosyltransferase activity"/>
    <property type="evidence" value="ECO:0007669"/>
    <property type="project" value="UniProtKB-KW"/>
</dbReference>
<dbReference type="Gene3D" id="3.90.550.10">
    <property type="entry name" value="Spore Coat Polysaccharide Biosynthesis Protein SpsA, Chain A"/>
    <property type="match status" value="1"/>
</dbReference>
<evidence type="ECO:0000256" key="2">
    <source>
        <dbReference type="ARBA" id="ARBA00022676"/>
    </source>
</evidence>
<keyword evidence="2" id="KW-0328">Glycosyltransferase</keyword>
<protein>
    <submittedName>
        <fullName evidence="6">Glycosyltransferase family 2 protein</fullName>
    </submittedName>
</protein>
<reference evidence="6 7" key="1">
    <citation type="submission" date="2019-03" db="EMBL/GenBank/DDBJ databases">
        <title>Paraburkholderia sp. 7MH5, isolated from subtropical forest soil.</title>
        <authorList>
            <person name="Gao Z.-H."/>
            <person name="Qiu L.-H."/>
        </authorList>
    </citation>
    <scope>NUCLEOTIDE SEQUENCE [LARGE SCALE GENOMIC DNA]</scope>
    <source>
        <strain evidence="6 7">7MH5</strain>
    </source>
</reference>